<dbReference type="GO" id="GO:0006508">
    <property type="term" value="P:proteolysis"/>
    <property type="evidence" value="ECO:0007669"/>
    <property type="project" value="UniProtKB-KW"/>
</dbReference>
<dbReference type="NCBIfam" id="NF006579">
    <property type="entry name" value="PRK09104.1"/>
    <property type="match status" value="1"/>
</dbReference>
<dbReference type="InterPro" id="IPR011650">
    <property type="entry name" value="Peptidase_M20_dimer"/>
</dbReference>
<dbReference type="EMBL" id="CP046620">
    <property type="protein sequence ID" value="QHQ34503.1"/>
    <property type="molecule type" value="Genomic_DNA"/>
</dbReference>
<dbReference type="SUPFAM" id="SSF53187">
    <property type="entry name" value="Zn-dependent exopeptidases"/>
    <property type="match status" value="1"/>
</dbReference>
<keyword evidence="6" id="KW-1185">Reference proteome</keyword>
<evidence type="ECO:0000256" key="1">
    <source>
        <dbReference type="ARBA" id="ARBA00022670"/>
    </source>
</evidence>
<dbReference type="Pfam" id="PF01546">
    <property type="entry name" value="Peptidase_M20"/>
    <property type="match status" value="1"/>
</dbReference>
<dbReference type="RefSeq" id="WP_161861072.1">
    <property type="nucleotide sequence ID" value="NZ_CP046620.1"/>
</dbReference>
<evidence type="ECO:0000256" key="2">
    <source>
        <dbReference type="ARBA" id="ARBA00022723"/>
    </source>
</evidence>
<name>A0A6P1SYQ5_9RHOB</name>
<gene>
    <name evidence="5" type="ORF">GO499_04520</name>
</gene>
<evidence type="ECO:0000313" key="6">
    <source>
        <dbReference type="Proteomes" id="UP000464495"/>
    </source>
</evidence>
<sequence>MTLDTILRTADAQIDGAVSRLFDLLRIESISTDPAYEEPCRAAADWLVRELTELGFDASRRDTTGHPMVVAHHKADGPHILFYGHYDVQPVDPLDLWDKDPFHPALEDTPGGKVIRARGASDDKGQLMTFVEACRAWKAATGTLPGNITLLFEGEEESGSPSLIPFLKANAEELKADLALVCDTGMFDAETPAITTMLRGMAQEDFTITGPDRDLHSGMYGGPAINPIRVLTRILAGLHDDTGRITLPGFYDGVPDLPAEVQESWDALPFDAERFLGDVGLSEPAGEQGRSVLEQIWSRPTCDINGIWGGYTGAGFKTVLPSKASAKVSFRLVGEQDAAKIQQSFRDYITDSLPPDCSVEFRGGDPANATTLPIDAPEFAKARAALSDEWPNEAVFAGCGGSIPIVGHFRTYLETDSLLIGFGLDDDNIHSPNEKYSLTSYHKGIRSWIRVLDALTTS</sequence>
<dbReference type="Gene3D" id="3.30.70.360">
    <property type="match status" value="1"/>
</dbReference>
<proteinExistence type="predicted"/>
<dbReference type="Pfam" id="PF07687">
    <property type="entry name" value="M20_dimer"/>
    <property type="match status" value="1"/>
</dbReference>
<dbReference type="AlphaFoldDB" id="A0A6P1SYQ5"/>
<evidence type="ECO:0000259" key="4">
    <source>
        <dbReference type="Pfam" id="PF07687"/>
    </source>
</evidence>
<protein>
    <submittedName>
        <fullName evidence="5">M20/M25/M40 family metallo-hydrolase</fullName>
    </submittedName>
</protein>
<dbReference type="PANTHER" id="PTHR43270:SF12">
    <property type="entry name" value="SUCCINYL-DIAMINOPIMELATE DESUCCINYLASE"/>
    <property type="match status" value="1"/>
</dbReference>
<keyword evidence="1" id="KW-0645">Protease</keyword>
<dbReference type="Proteomes" id="UP000464495">
    <property type="component" value="Chromosome"/>
</dbReference>
<organism evidence="5 6">
    <name type="scientific">Algicella marina</name>
    <dbReference type="NCBI Taxonomy" id="2683284"/>
    <lineage>
        <taxon>Bacteria</taxon>
        <taxon>Pseudomonadati</taxon>
        <taxon>Pseudomonadota</taxon>
        <taxon>Alphaproteobacteria</taxon>
        <taxon>Rhodobacterales</taxon>
        <taxon>Paracoccaceae</taxon>
        <taxon>Algicella</taxon>
    </lineage>
</organism>
<keyword evidence="3 5" id="KW-0378">Hydrolase</keyword>
<accession>A0A6P1SYQ5</accession>
<evidence type="ECO:0000256" key="3">
    <source>
        <dbReference type="ARBA" id="ARBA00022801"/>
    </source>
</evidence>
<dbReference type="PANTHER" id="PTHR43270">
    <property type="entry name" value="BETA-ALA-HIS DIPEPTIDASE"/>
    <property type="match status" value="1"/>
</dbReference>
<dbReference type="KEGG" id="amaq:GO499_04520"/>
<evidence type="ECO:0000313" key="5">
    <source>
        <dbReference type="EMBL" id="QHQ34503.1"/>
    </source>
</evidence>
<dbReference type="GO" id="GO:0008233">
    <property type="term" value="F:peptidase activity"/>
    <property type="evidence" value="ECO:0007669"/>
    <property type="project" value="UniProtKB-KW"/>
</dbReference>
<dbReference type="InterPro" id="IPR051458">
    <property type="entry name" value="Cyt/Met_Dipeptidase"/>
</dbReference>
<dbReference type="GO" id="GO:0046872">
    <property type="term" value="F:metal ion binding"/>
    <property type="evidence" value="ECO:0007669"/>
    <property type="project" value="UniProtKB-KW"/>
</dbReference>
<reference evidence="5 6" key="1">
    <citation type="submission" date="2019-12" db="EMBL/GenBank/DDBJ databases">
        <title>Complete genome sequence of Algicella marina strain 9Alg 56(T) isolated from the red alga Tichocarpus crinitus.</title>
        <authorList>
            <person name="Kim S.-G."/>
            <person name="Nedashkovskaya O.I."/>
        </authorList>
    </citation>
    <scope>NUCLEOTIDE SEQUENCE [LARGE SCALE GENOMIC DNA]</scope>
    <source>
        <strain evidence="5 6">9Alg 56</strain>
    </source>
</reference>
<keyword evidence="2" id="KW-0479">Metal-binding</keyword>
<dbReference type="InterPro" id="IPR002933">
    <property type="entry name" value="Peptidase_M20"/>
</dbReference>
<feature type="domain" description="Peptidase M20 dimerisation" evidence="4">
    <location>
        <begin position="206"/>
        <end position="356"/>
    </location>
</feature>
<dbReference type="Gene3D" id="3.40.630.10">
    <property type="entry name" value="Zn peptidases"/>
    <property type="match status" value="1"/>
</dbReference>